<dbReference type="PANTHER" id="PTHR22192:SF17">
    <property type="entry name" value="SPERIOLIN-LIKE PROTEIN"/>
    <property type="match status" value="1"/>
</dbReference>
<dbReference type="AlphaFoldDB" id="A0A667ZT49"/>
<feature type="compositionally biased region" description="Polar residues" evidence="1">
    <location>
        <begin position="24"/>
        <end position="41"/>
    </location>
</feature>
<dbReference type="Ensembl" id="ENSMMDT00005044942.1">
    <property type="protein sequence ID" value="ENSMMDP00005044062.1"/>
    <property type="gene ID" value="ENSMMDG00005020230.1"/>
</dbReference>
<feature type="region of interest" description="Disordered" evidence="1">
    <location>
        <begin position="1"/>
        <end position="50"/>
    </location>
</feature>
<evidence type="ECO:0000259" key="2">
    <source>
        <dbReference type="Pfam" id="PF15059"/>
    </source>
</evidence>
<reference evidence="3" key="1">
    <citation type="submission" date="2019-06" db="EMBL/GenBank/DDBJ databases">
        <authorList>
            <consortium name="Wellcome Sanger Institute Data Sharing"/>
        </authorList>
    </citation>
    <scope>NUCLEOTIDE SEQUENCE [LARGE SCALE GENOMIC DNA]</scope>
</reference>
<dbReference type="InParanoid" id="A0A667ZT49"/>
<dbReference type="InterPro" id="IPR026715">
    <property type="entry name" value="SPATC1"/>
</dbReference>
<dbReference type="InterPro" id="IPR029384">
    <property type="entry name" value="Speriolin_C"/>
</dbReference>
<accession>A0A667ZT49</accession>
<evidence type="ECO:0000313" key="3">
    <source>
        <dbReference type="Ensembl" id="ENSMMDP00005044062.1"/>
    </source>
</evidence>
<feature type="domain" description="Speriolin C-terminal" evidence="2">
    <location>
        <begin position="62"/>
        <end position="209"/>
    </location>
</feature>
<sequence>MRVISERTCSKPKSNTHTKLHPPSASSATTKVQCRWTQEQKQSLRDPGMMSLSDSKVYPERLLGEIAFQLDRRILAHVFQGQKRLYGFTLPNIQDKIIQVSTQPLTGRVDGGYRLHLSQRYADLMDSLKQFGYSPTLHPTFGEFIINSYGILTERPASQTSQDIDLSDPDVLRQVINSTAPEKLLKDLLILLSCLCYMAKNDGKPLFYW</sequence>
<dbReference type="GO" id="GO:0005813">
    <property type="term" value="C:centrosome"/>
    <property type="evidence" value="ECO:0007669"/>
    <property type="project" value="TreeGrafter"/>
</dbReference>
<dbReference type="GeneTree" id="ENSGT00520000055666"/>
<reference evidence="3" key="3">
    <citation type="submission" date="2025-09" db="UniProtKB">
        <authorList>
            <consortium name="Ensembl"/>
        </authorList>
    </citation>
    <scope>IDENTIFICATION</scope>
</reference>
<proteinExistence type="predicted"/>
<organism evidence="3 4">
    <name type="scientific">Myripristis murdjan</name>
    <name type="common">pinecone soldierfish</name>
    <dbReference type="NCBI Taxonomy" id="586833"/>
    <lineage>
        <taxon>Eukaryota</taxon>
        <taxon>Metazoa</taxon>
        <taxon>Chordata</taxon>
        <taxon>Craniata</taxon>
        <taxon>Vertebrata</taxon>
        <taxon>Euteleostomi</taxon>
        <taxon>Actinopterygii</taxon>
        <taxon>Neopterygii</taxon>
        <taxon>Teleostei</taxon>
        <taxon>Neoteleostei</taxon>
        <taxon>Acanthomorphata</taxon>
        <taxon>Holocentriformes</taxon>
        <taxon>Holocentridae</taxon>
        <taxon>Myripristis</taxon>
    </lineage>
</organism>
<reference evidence="3" key="2">
    <citation type="submission" date="2025-08" db="UniProtKB">
        <authorList>
            <consortium name="Ensembl"/>
        </authorList>
    </citation>
    <scope>IDENTIFICATION</scope>
</reference>
<evidence type="ECO:0000256" key="1">
    <source>
        <dbReference type="SAM" id="MobiDB-lite"/>
    </source>
</evidence>
<protein>
    <recommendedName>
        <fullName evidence="2">Speriolin C-terminal domain-containing protein</fullName>
    </recommendedName>
</protein>
<dbReference type="PANTHER" id="PTHR22192">
    <property type="entry name" value="SPERIOLIN"/>
    <property type="match status" value="1"/>
</dbReference>
<dbReference type="Pfam" id="PF15059">
    <property type="entry name" value="Speriolin_C"/>
    <property type="match status" value="1"/>
</dbReference>
<evidence type="ECO:0000313" key="4">
    <source>
        <dbReference type="Proteomes" id="UP000472263"/>
    </source>
</evidence>
<dbReference type="Proteomes" id="UP000472263">
    <property type="component" value="Chromosome 16"/>
</dbReference>
<keyword evidence="4" id="KW-1185">Reference proteome</keyword>
<name>A0A667ZT49_9TELE</name>